<gene>
    <name evidence="1" type="ORF">AMECASPLE_027412</name>
</gene>
<protein>
    <submittedName>
        <fullName evidence="1">Uncharacterized protein</fullName>
    </submittedName>
</protein>
<evidence type="ECO:0000313" key="2">
    <source>
        <dbReference type="Proteomes" id="UP001469553"/>
    </source>
</evidence>
<name>A0ABV0ZEE5_9TELE</name>
<organism evidence="1 2">
    <name type="scientific">Ameca splendens</name>
    <dbReference type="NCBI Taxonomy" id="208324"/>
    <lineage>
        <taxon>Eukaryota</taxon>
        <taxon>Metazoa</taxon>
        <taxon>Chordata</taxon>
        <taxon>Craniata</taxon>
        <taxon>Vertebrata</taxon>
        <taxon>Euteleostomi</taxon>
        <taxon>Actinopterygii</taxon>
        <taxon>Neopterygii</taxon>
        <taxon>Teleostei</taxon>
        <taxon>Neoteleostei</taxon>
        <taxon>Acanthomorphata</taxon>
        <taxon>Ovalentaria</taxon>
        <taxon>Atherinomorphae</taxon>
        <taxon>Cyprinodontiformes</taxon>
        <taxon>Goodeidae</taxon>
        <taxon>Ameca</taxon>
    </lineage>
</organism>
<accession>A0ABV0ZEE5</accession>
<dbReference type="Proteomes" id="UP001469553">
    <property type="component" value="Unassembled WGS sequence"/>
</dbReference>
<dbReference type="EMBL" id="JAHRIP010059327">
    <property type="protein sequence ID" value="MEQ2304480.1"/>
    <property type="molecule type" value="Genomic_DNA"/>
</dbReference>
<keyword evidence="2" id="KW-1185">Reference proteome</keyword>
<reference evidence="1 2" key="1">
    <citation type="submission" date="2021-06" db="EMBL/GenBank/DDBJ databases">
        <authorList>
            <person name="Palmer J.M."/>
        </authorList>
    </citation>
    <scope>NUCLEOTIDE SEQUENCE [LARGE SCALE GENOMIC DNA]</scope>
    <source>
        <strain evidence="1 2">AS_MEX2019</strain>
        <tissue evidence="1">Muscle</tissue>
    </source>
</reference>
<comment type="caution">
    <text evidence="1">The sequence shown here is derived from an EMBL/GenBank/DDBJ whole genome shotgun (WGS) entry which is preliminary data.</text>
</comment>
<sequence>MLGDKSFDFYRDPVIFWQQRIEKHHSRVFQCDLQTYCFYLLCVCVSGEVAYLLRLSLNNLFSGTCLQLTTSRVYVNAAQPLTQPTVYKQQDIPHGLASSHSSQWDSASSWS</sequence>
<proteinExistence type="predicted"/>
<evidence type="ECO:0000313" key="1">
    <source>
        <dbReference type="EMBL" id="MEQ2304480.1"/>
    </source>
</evidence>